<name>A0A124EBP7_9EURY</name>
<dbReference type="RefSeq" id="WP_058937719.1">
    <property type="nucleotide sequence ID" value="NZ_LLYW01000001.1"/>
</dbReference>
<evidence type="ECO:0000313" key="2">
    <source>
        <dbReference type="Proteomes" id="UP000053462"/>
    </source>
</evidence>
<dbReference type="STRING" id="227598.APY94_00135"/>
<comment type="caution">
    <text evidence="1">The sequence shown here is derived from an EMBL/GenBank/DDBJ whole genome shotgun (WGS) entry which is preliminary data.</text>
</comment>
<organism evidence="1 2">
    <name type="scientific">Thermococcus celericrescens</name>
    <dbReference type="NCBI Taxonomy" id="227598"/>
    <lineage>
        <taxon>Archaea</taxon>
        <taxon>Methanobacteriati</taxon>
        <taxon>Methanobacteriota</taxon>
        <taxon>Thermococci</taxon>
        <taxon>Thermococcales</taxon>
        <taxon>Thermococcaceae</taxon>
        <taxon>Thermococcus</taxon>
    </lineage>
</organism>
<dbReference type="Proteomes" id="UP000053462">
    <property type="component" value="Unassembled WGS sequence"/>
</dbReference>
<reference evidence="1 2" key="1">
    <citation type="submission" date="2015-10" db="EMBL/GenBank/DDBJ databases">
        <title>Draft genome sequence of Thermococcus celericrescens strain DSM 17994.</title>
        <authorList>
            <person name="Hong S.-J."/>
            <person name="Park C.-E."/>
            <person name="Shin J.-H."/>
        </authorList>
    </citation>
    <scope>NUCLEOTIDE SEQUENCE [LARGE SCALE GENOMIC DNA]</scope>
    <source>
        <strain evidence="1 2">DSM 17994</strain>
    </source>
</reference>
<proteinExistence type="predicted"/>
<protein>
    <submittedName>
        <fullName evidence="1">Uncharacterized protein</fullName>
    </submittedName>
</protein>
<gene>
    <name evidence="1" type="ORF">APY94_00135</name>
</gene>
<sequence length="86" mass="10296">MMRWTPSMIRLASYPVKALFSFFKWVHDGIKEAIEFEIQQRQYYDQLIKRYGLEGQRGDWAKALSMLEKEAQEKGLPSSYLDRFLE</sequence>
<accession>A0A124EBP7</accession>
<dbReference type="AlphaFoldDB" id="A0A124EBP7"/>
<keyword evidence="2" id="KW-1185">Reference proteome</keyword>
<evidence type="ECO:0000313" key="1">
    <source>
        <dbReference type="EMBL" id="KUH34819.1"/>
    </source>
</evidence>
<dbReference type="EMBL" id="LLYW01000001">
    <property type="protein sequence ID" value="KUH34819.1"/>
    <property type="molecule type" value="Genomic_DNA"/>
</dbReference>